<keyword evidence="1" id="KW-1133">Transmembrane helix</keyword>
<dbReference type="Proteomes" id="UP000037035">
    <property type="component" value="Unassembled WGS sequence"/>
</dbReference>
<keyword evidence="3" id="KW-1185">Reference proteome</keyword>
<sequence length="140" mass="15505">MLKSTTTSGHVILFYFFNADRALIFSSVSYTVVTLSSLCLTMWGSMAPDVVLKGGHMRIRFISSLLVLFAFYGLSINLGILYQAWSTVHPRTTSSHNISTPPRLPPSMNAFFSCNNKLLRLLPSRNPPNITSGKSPPHKT</sequence>
<evidence type="ECO:0000313" key="3">
    <source>
        <dbReference type="Proteomes" id="UP000037035"/>
    </source>
</evidence>
<proteinExistence type="predicted"/>
<organism evidence="2 3">
    <name type="scientific">Puccinia sorghi</name>
    <dbReference type="NCBI Taxonomy" id="27349"/>
    <lineage>
        <taxon>Eukaryota</taxon>
        <taxon>Fungi</taxon>
        <taxon>Dikarya</taxon>
        <taxon>Basidiomycota</taxon>
        <taxon>Pucciniomycotina</taxon>
        <taxon>Pucciniomycetes</taxon>
        <taxon>Pucciniales</taxon>
        <taxon>Pucciniaceae</taxon>
        <taxon>Puccinia</taxon>
    </lineage>
</organism>
<name>A0A0L6UF77_9BASI</name>
<evidence type="ECO:0000256" key="1">
    <source>
        <dbReference type="SAM" id="Phobius"/>
    </source>
</evidence>
<dbReference type="EMBL" id="LAVV01012227">
    <property type="protein sequence ID" value="KNZ46892.1"/>
    <property type="molecule type" value="Genomic_DNA"/>
</dbReference>
<protein>
    <submittedName>
        <fullName evidence="2">Uncharacterized protein</fullName>
    </submittedName>
</protein>
<feature type="transmembrane region" description="Helical" evidence="1">
    <location>
        <begin position="65"/>
        <end position="85"/>
    </location>
</feature>
<accession>A0A0L6UF77</accession>
<gene>
    <name evidence="2" type="ORF">VP01_685g4</name>
</gene>
<evidence type="ECO:0000313" key="2">
    <source>
        <dbReference type="EMBL" id="KNZ46892.1"/>
    </source>
</evidence>
<dbReference type="AlphaFoldDB" id="A0A0L6UF77"/>
<feature type="transmembrane region" description="Helical" evidence="1">
    <location>
        <begin position="23"/>
        <end position="44"/>
    </location>
</feature>
<keyword evidence="1" id="KW-0812">Transmembrane</keyword>
<keyword evidence="1" id="KW-0472">Membrane</keyword>
<comment type="caution">
    <text evidence="2">The sequence shown here is derived from an EMBL/GenBank/DDBJ whole genome shotgun (WGS) entry which is preliminary data.</text>
</comment>
<reference evidence="2 3" key="1">
    <citation type="submission" date="2015-08" db="EMBL/GenBank/DDBJ databases">
        <title>Next Generation Sequencing and Analysis of the Genome of Puccinia sorghi L Schw, the Causal Agent of Maize Common Rust.</title>
        <authorList>
            <person name="Rochi L."/>
            <person name="Burguener G."/>
            <person name="Darino M."/>
            <person name="Turjanski A."/>
            <person name="Kreff E."/>
            <person name="Dieguez M.J."/>
            <person name="Sacco F."/>
        </authorList>
    </citation>
    <scope>NUCLEOTIDE SEQUENCE [LARGE SCALE GENOMIC DNA]</scope>
    <source>
        <strain evidence="2 3">RO10H11247</strain>
    </source>
</reference>
<dbReference type="VEuPathDB" id="FungiDB:VP01_685g4"/>